<reference evidence="2" key="1">
    <citation type="submission" date="2020-11" db="EMBL/GenBank/DDBJ databases">
        <title>Adaptations for nitrogen fixation in a non-lichenized fungal sporocarp promotes dispersal by wood-feeding termites.</title>
        <authorList>
            <consortium name="DOE Joint Genome Institute"/>
            <person name="Koch R.A."/>
            <person name="Yoon G."/>
            <person name="Arayal U."/>
            <person name="Lail K."/>
            <person name="Amirebrahimi M."/>
            <person name="Labutti K."/>
            <person name="Lipzen A."/>
            <person name="Riley R."/>
            <person name="Barry K."/>
            <person name="Henrissat B."/>
            <person name="Grigoriev I.V."/>
            <person name="Herr J.R."/>
            <person name="Aime M.C."/>
        </authorList>
    </citation>
    <scope>NUCLEOTIDE SEQUENCE</scope>
    <source>
        <strain evidence="2">MCA 3950</strain>
    </source>
</reference>
<feature type="region of interest" description="Disordered" evidence="1">
    <location>
        <begin position="164"/>
        <end position="184"/>
    </location>
</feature>
<dbReference type="GeneID" id="66100447"/>
<organism evidence="2 3">
    <name type="scientific">Guyanagaster necrorhizus</name>
    <dbReference type="NCBI Taxonomy" id="856835"/>
    <lineage>
        <taxon>Eukaryota</taxon>
        <taxon>Fungi</taxon>
        <taxon>Dikarya</taxon>
        <taxon>Basidiomycota</taxon>
        <taxon>Agaricomycotina</taxon>
        <taxon>Agaricomycetes</taxon>
        <taxon>Agaricomycetidae</taxon>
        <taxon>Agaricales</taxon>
        <taxon>Marasmiineae</taxon>
        <taxon>Physalacriaceae</taxon>
        <taxon>Guyanagaster</taxon>
    </lineage>
</organism>
<dbReference type="Proteomes" id="UP000812287">
    <property type="component" value="Unassembled WGS sequence"/>
</dbReference>
<evidence type="ECO:0000313" key="2">
    <source>
        <dbReference type="EMBL" id="KAG7439347.1"/>
    </source>
</evidence>
<accession>A0A9P7VEZ5</accession>
<evidence type="ECO:0000313" key="3">
    <source>
        <dbReference type="Proteomes" id="UP000812287"/>
    </source>
</evidence>
<feature type="compositionally biased region" description="Low complexity" evidence="1">
    <location>
        <begin position="164"/>
        <end position="174"/>
    </location>
</feature>
<keyword evidence="3" id="KW-1185">Reference proteome</keyword>
<sequence length="231" mass="23995">MSAYGASPSTAARRHAPQSHVSDWMQHPSSHTPSHASFKGPPAAVSGLKVESFVAPAPPAAPFHYSSSRSRPFAAPPLHVPSATYRHTSSRRSIAPTVLPSDSASQLGGRVVGSAKTPSIVPVDTPSIHHSSSNITRSLSHSLSASPALVPAPIPSHVSRHVPSVASSSCTSSSHTRALSVPNSANSLTSSRYSVIHAKPNQMVIVPLADGGCVIVPPKGKRVRVSQVYGR</sequence>
<gene>
    <name evidence="2" type="ORF">BT62DRAFT_1014087</name>
</gene>
<feature type="region of interest" description="Disordered" evidence="1">
    <location>
        <begin position="84"/>
        <end position="106"/>
    </location>
</feature>
<dbReference type="EMBL" id="MU250599">
    <property type="protein sequence ID" value="KAG7439347.1"/>
    <property type="molecule type" value="Genomic_DNA"/>
</dbReference>
<evidence type="ECO:0000256" key="1">
    <source>
        <dbReference type="SAM" id="MobiDB-lite"/>
    </source>
</evidence>
<feature type="region of interest" description="Disordered" evidence="1">
    <location>
        <begin position="1"/>
        <end position="42"/>
    </location>
</feature>
<dbReference type="AlphaFoldDB" id="A0A9P7VEZ5"/>
<protein>
    <submittedName>
        <fullName evidence="2">Uncharacterized protein</fullName>
    </submittedName>
</protein>
<name>A0A9P7VEZ5_9AGAR</name>
<dbReference type="OrthoDB" id="3062065at2759"/>
<dbReference type="RefSeq" id="XP_043032847.1">
    <property type="nucleotide sequence ID" value="XM_043178160.1"/>
</dbReference>
<comment type="caution">
    <text evidence="2">The sequence shown here is derived from an EMBL/GenBank/DDBJ whole genome shotgun (WGS) entry which is preliminary data.</text>
</comment>
<feature type="compositionally biased region" description="Polar residues" evidence="1">
    <location>
        <begin position="175"/>
        <end position="184"/>
    </location>
</feature>
<proteinExistence type="predicted"/>